<organism evidence="3 4">
    <name type="scientific">Candidatus Cryptobacteroides intestinavium</name>
    <dbReference type="NCBI Taxonomy" id="2840766"/>
    <lineage>
        <taxon>Bacteria</taxon>
        <taxon>Pseudomonadati</taxon>
        <taxon>Bacteroidota</taxon>
        <taxon>Bacteroidia</taxon>
        <taxon>Bacteroidales</taxon>
        <taxon>Candidatus Cryptobacteroides</taxon>
    </lineage>
</organism>
<reference evidence="3" key="1">
    <citation type="submission" date="2020-10" db="EMBL/GenBank/DDBJ databases">
        <authorList>
            <person name="Gilroy R."/>
        </authorList>
    </citation>
    <scope>NUCLEOTIDE SEQUENCE</scope>
    <source>
        <strain evidence="3">B1-20833</strain>
    </source>
</reference>
<dbReference type="EMBL" id="JADIMI010000061">
    <property type="protein sequence ID" value="MBO8452461.1"/>
    <property type="molecule type" value="Genomic_DNA"/>
</dbReference>
<evidence type="ECO:0000313" key="3">
    <source>
        <dbReference type="EMBL" id="MBO8452461.1"/>
    </source>
</evidence>
<dbReference type="AlphaFoldDB" id="A0A9D9HHY1"/>
<accession>A0A9D9HHY1</accession>
<name>A0A9D9HHY1_9BACT</name>
<feature type="domain" description="Thiol:disulfide interchange protein DsbD N-terminal" evidence="2">
    <location>
        <begin position="533"/>
        <end position="637"/>
    </location>
</feature>
<reference evidence="3" key="2">
    <citation type="journal article" date="2021" name="PeerJ">
        <title>Extensive microbial diversity within the chicken gut microbiome revealed by metagenomics and culture.</title>
        <authorList>
            <person name="Gilroy R."/>
            <person name="Ravi A."/>
            <person name="Getino M."/>
            <person name="Pursley I."/>
            <person name="Horton D.L."/>
            <person name="Alikhan N.F."/>
            <person name="Baker D."/>
            <person name="Gharbi K."/>
            <person name="Hall N."/>
            <person name="Watson M."/>
            <person name="Adriaenssens E.M."/>
            <person name="Foster-Nyarko E."/>
            <person name="Jarju S."/>
            <person name="Secka A."/>
            <person name="Antonio M."/>
            <person name="Oren A."/>
            <person name="Chaudhuri R.R."/>
            <person name="La Ragione R."/>
            <person name="Hildebrand F."/>
            <person name="Pallen M.J."/>
        </authorList>
    </citation>
    <scope>NUCLEOTIDE SEQUENCE</scope>
    <source>
        <strain evidence="3">B1-20833</strain>
    </source>
</reference>
<dbReference type="Proteomes" id="UP000823661">
    <property type="component" value="Unassembled WGS sequence"/>
</dbReference>
<gene>
    <name evidence="3" type="ORF">IAC06_06225</name>
</gene>
<evidence type="ECO:0000256" key="1">
    <source>
        <dbReference type="SAM" id="MobiDB-lite"/>
    </source>
</evidence>
<dbReference type="InterPro" id="IPR028250">
    <property type="entry name" value="DsbDN"/>
</dbReference>
<feature type="compositionally biased region" description="Basic and acidic residues" evidence="1">
    <location>
        <begin position="335"/>
        <end position="350"/>
    </location>
</feature>
<sequence length="639" mass="72022">MKRLFYILCGVISVAACTPGLHNGKADLSVLYVGGQPDYETYSVQKSAEARDSSVRARMAAFETMLKEYFDSVEVIRGDDYKPEMSEDYDVTVFDGRIPAVKPQVIERDAEGNVIKYVRAQLLPEDFDCAAVTIASMGEILGRAIGSKNDWYCLCLDAQAHSLVEDHPVFKGPFKTKLTFEKCPTPEDAFHYTYYYDGEMPDSLMMWRVQTKGYKSDRGFPIGMVSRPWGYEDSPDAEYISSGVCAKTLDAVAIGRHGNFLTWGFAASPAYMTDEAKDVFANAICYIAKFKGQQMLARKYNDRIATREYLAELKYMASMEPYEERVEWTEESNEEGLRRQKEAMAKKARGEKLDEEDTYFLNFTPQKPMTLDEYLERYEKEAYDILGTDLEAYPKYYDENRDYFYGGKGMYVMTVDTTCKDWGIPNNDIRLLDKAITCLETGEDAERAAKVLDRYTLCTFDTPAEWRDWYEKYKDRMFFTESGGWYFMIDGPAYLPGNDYHAKERKAAEQKASGSAEQAADSPVKVSARLVDDSAGKRIEISFGIKAGYHIYREVASSDAYIPVSVEVAMPEGCSAGKLIAPEAEKYGSAGTTVYRSDVTMSVPVKGDGKGTAKVTVGWQCCDAHVCMMPQTVDIDVTI</sequence>
<evidence type="ECO:0000259" key="2">
    <source>
        <dbReference type="Pfam" id="PF11412"/>
    </source>
</evidence>
<dbReference type="Pfam" id="PF11412">
    <property type="entry name" value="DsbD_N"/>
    <property type="match status" value="1"/>
</dbReference>
<feature type="region of interest" description="Disordered" evidence="1">
    <location>
        <begin position="330"/>
        <end position="350"/>
    </location>
</feature>
<protein>
    <recommendedName>
        <fullName evidence="2">Thiol:disulfide interchange protein DsbD N-terminal domain-containing protein</fullName>
    </recommendedName>
</protein>
<evidence type="ECO:0000313" key="4">
    <source>
        <dbReference type="Proteomes" id="UP000823661"/>
    </source>
</evidence>
<comment type="caution">
    <text evidence="3">The sequence shown here is derived from an EMBL/GenBank/DDBJ whole genome shotgun (WGS) entry which is preliminary data.</text>
</comment>
<dbReference type="InterPro" id="IPR036929">
    <property type="entry name" value="DsbDN_sf"/>
</dbReference>
<dbReference type="PROSITE" id="PS51257">
    <property type="entry name" value="PROKAR_LIPOPROTEIN"/>
    <property type="match status" value="1"/>
</dbReference>
<dbReference type="Gene3D" id="2.60.40.1250">
    <property type="entry name" value="Thiol:disulfide interchange protein DsbD, N-terminal domain"/>
    <property type="match status" value="1"/>
</dbReference>
<proteinExistence type="predicted"/>